<gene>
    <name evidence="3" type="ORF">H5U98_00270</name>
    <name evidence="2" type="ORF">MBOE_12780</name>
</gene>
<organism evidence="3 5">
    <name type="scientific">Mycolicibacterium boenickei</name>
    <dbReference type="NCBI Taxonomy" id="146017"/>
    <lineage>
        <taxon>Bacteria</taxon>
        <taxon>Bacillati</taxon>
        <taxon>Actinomycetota</taxon>
        <taxon>Actinomycetes</taxon>
        <taxon>Mycobacteriales</taxon>
        <taxon>Mycobacteriaceae</taxon>
        <taxon>Mycolicibacterium</taxon>
    </lineage>
</organism>
<keyword evidence="1" id="KW-0472">Membrane</keyword>
<dbReference type="AlphaFoldDB" id="A0AAX2ZXU6"/>
<dbReference type="EMBL" id="AP022579">
    <property type="protein sequence ID" value="BBX89629.1"/>
    <property type="molecule type" value="Genomic_DNA"/>
</dbReference>
<dbReference type="RefSeq" id="WP_077739748.1">
    <property type="nucleotide sequence ID" value="NZ_AP022579.1"/>
</dbReference>
<keyword evidence="1" id="KW-0812">Transmembrane</keyword>
<reference evidence="2" key="2">
    <citation type="submission" date="2020-02" db="EMBL/GenBank/DDBJ databases">
        <authorList>
            <person name="Matsumoto Y."/>
            <person name="Motooka D."/>
            <person name="Nakamura S."/>
        </authorList>
    </citation>
    <scope>NUCLEOTIDE SEQUENCE</scope>
    <source>
        <strain evidence="2">JCM 15653</strain>
    </source>
</reference>
<dbReference type="EMBL" id="CP060016">
    <property type="protein sequence ID" value="UNB99939.1"/>
    <property type="molecule type" value="Genomic_DNA"/>
</dbReference>
<dbReference type="Proteomes" id="UP001162885">
    <property type="component" value="Chromosome"/>
</dbReference>
<protein>
    <submittedName>
        <fullName evidence="3">Uncharacterized protein</fullName>
    </submittedName>
</protein>
<sequence length="154" mass="16913">MILAGEFDLRSRFAATIPDVVTIWGGIGITLAVILFVAAWYTKKAEYQKRARLYTSSSAFWARWPGERVWVAPYDELAAEASRCEQILGSMGLIPPQYDRKDGGPVVQADDADKRNQRVVREGASFRAKRGAVLQAMSHAVSQGRGPQAPPYGG</sequence>
<evidence type="ECO:0000256" key="1">
    <source>
        <dbReference type="SAM" id="Phobius"/>
    </source>
</evidence>
<evidence type="ECO:0000313" key="3">
    <source>
        <dbReference type="EMBL" id="UNB99939.1"/>
    </source>
</evidence>
<evidence type="ECO:0000313" key="5">
    <source>
        <dbReference type="Proteomes" id="UP001162885"/>
    </source>
</evidence>
<name>A0AAX2ZXU6_9MYCO</name>
<keyword evidence="4" id="KW-1185">Reference proteome</keyword>
<keyword evidence="1" id="KW-1133">Transmembrane helix</keyword>
<dbReference type="Proteomes" id="UP000466683">
    <property type="component" value="Chromosome"/>
</dbReference>
<proteinExistence type="predicted"/>
<reference evidence="2 4" key="1">
    <citation type="journal article" date="2019" name="Emerg. Microbes Infect.">
        <title>Comprehensive subspecies identification of 175 nontuberculous mycobacteria species based on 7547 genomic profiles.</title>
        <authorList>
            <person name="Matsumoto Y."/>
            <person name="Kinjo T."/>
            <person name="Motooka D."/>
            <person name="Nabeya D."/>
            <person name="Jung N."/>
            <person name="Uechi K."/>
            <person name="Horii T."/>
            <person name="Iida T."/>
            <person name="Fujita J."/>
            <person name="Nakamura S."/>
        </authorList>
    </citation>
    <scope>NUCLEOTIDE SEQUENCE [LARGE SCALE GENOMIC DNA]</scope>
    <source>
        <strain evidence="2 4">JCM 15653</strain>
    </source>
</reference>
<reference evidence="3 5" key="3">
    <citation type="journal article" date="2022" name="BMC Genomics">
        <title>Comparative genome analysis of mycobacteria focusing on tRNA and non-coding RNA.</title>
        <authorList>
            <person name="Behra P.R.K."/>
            <person name="Pettersson B.M.F."/>
            <person name="Ramesh M."/>
            <person name="Das S."/>
            <person name="Dasgupta S."/>
            <person name="Kirsebom L.A."/>
        </authorList>
    </citation>
    <scope>NUCLEOTIDE SEQUENCE [LARGE SCALE GENOMIC DNA]</scope>
    <source>
        <strain evidence="3 5">DSM 44677</strain>
    </source>
</reference>
<accession>A0AAX2ZXU6</accession>
<evidence type="ECO:0000313" key="2">
    <source>
        <dbReference type="EMBL" id="BBX89629.1"/>
    </source>
</evidence>
<evidence type="ECO:0000313" key="4">
    <source>
        <dbReference type="Proteomes" id="UP000466683"/>
    </source>
</evidence>
<feature type="transmembrane region" description="Helical" evidence="1">
    <location>
        <begin position="20"/>
        <end position="42"/>
    </location>
</feature>